<evidence type="ECO:0000256" key="1">
    <source>
        <dbReference type="SAM" id="MobiDB-lite"/>
    </source>
</evidence>
<accession>A0A0M5IP46</accession>
<keyword evidence="3" id="KW-1185">Reference proteome</keyword>
<dbReference type="PATRIC" id="fig|931089.4.peg.1087"/>
<protein>
    <submittedName>
        <fullName evidence="2">Uncharacterized protein</fullName>
    </submittedName>
</protein>
<name>A0A0M5IP46_9CORY</name>
<organism evidence="2 3">
    <name type="scientific">Corynebacterium deserti GIMN1.010</name>
    <dbReference type="NCBI Taxonomy" id="931089"/>
    <lineage>
        <taxon>Bacteria</taxon>
        <taxon>Bacillati</taxon>
        <taxon>Actinomycetota</taxon>
        <taxon>Actinomycetes</taxon>
        <taxon>Mycobacteriales</taxon>
        <taxon>Corynebacteriaceae</taxon>
        <taxon>Corynebacterium</taxon>
    </lineage>
</organism>
<dbReference type="AlphaFoldDB" id="A0A0M5IP46"/>
<feature type="region of interest" description="Disordered" evidence="1">
    <location>
        <begin position="106"/>
        <end position="129"/>
    </location>
</feature>
<sequence>MYGRFIVELCRSHGHFSDPLESVRLAHIFDLFCADRTDYLTFQNDPCDSHRVSAVPPPLAPFRTQDGLTTGPDLRLRACQMRTALIIRLKVTADLPHHRSAVIFAQPSSRRPPRPSGNGGAIPVPWPRPPFTANRAVAVDVEQVVTNRAHHQHQRND</sequence>
<gene>
    <name evidence="2" type="ORF">CDES_05345</name>
</gene>
<dbReference type="KEGG" id="cdx:CDES_05345"/>
<proteinExistence type="predicted"/>
<evidence type="ECO:0000313" key="3">
    <source>
        <dbReference type="Proteomes" id="UP000068067"/>
    </source>
</evidence>
<dbReference type="Proteomes" id="UP000068067">
    <property type="component" value="Chromosome"/>
</dbReference>
<evidence type="ECO:0000313" key="2">
    <source>
        <dbReference type="EMBL" id="ALC05506.1"/>
    </source>
</evidence>
<dbReference type="EMBL" id="CP009220">
    <property type="protein sequence ID" value="ALC05506.1"/>
    <property type="molecule type" value="Genomic_DNA"/>
</dbReference>
<reference evidence="2 3" key="1">
    <citation type="submission" date="2014-08" db="EMBL/GenBank/DDBJ databases">
        <title>Complete genome sequence of Corynebacterium deserti GIMN1.010 (=DSM 45689), isolated from desert sand in western China.</title>
        <authorList>
            <person name="Ruckert C."/>
            <person name="Albersmeier A."/>
            <person name="Kalinowski J."/>
        </authorList>
    </citation>
    <scope>NUCLEOTIDE SEQUENCE [LARGE SCALE GENOMIC DNA]</scope>
    <source>
        <strain evidence="2 3">GIMN1.010</strain>
    </source>
</reference>